<name>A0A1E7WE42_9BURK</name>
<proteinExistence type="predicted"/>
<evidence type="ECO:0000256" key="1">
    <source>
        <dbReference type="SAM" id="MobiDB-lite"/>
    </source>
</evidence>
<protein>
    <submittedName>
        <fullName evidence="2">Uncharacterized protein</fullName>
    </submittedName>
</protein>
<dbReference type="AlphaFoldDB" id="A0A1E7WE42"/>
<sequence length="232" mass="24654">MPHHAARLKIQQQVAPGEILAQRQYLFALGAGQDAHADLFVDALGAAPRVLRHGGVARGRVEAEHENLPLVDLRPFVRQHLRHGRAAGIETEAALAGDRLAGQVARLFLDREAARHTGRQIALEVVAPVAAVDPAAVARFGAIDGERIAQAHVTERHHLAAETRSHLAHALDGASGRKCGDGGLREGDERQAAEGGDAEEAKQGTHASSSAEVVSPVLQTLLSKSITFTKRD</sequence>
<reference evidence="3" key="1">
    <citation type="journal article" date="2016" name="Front. Microbiol.">
        <title>Molecular Keys to the Janthinobacterium and Duganella spp. Interaction with the Plant Pathogen Fusarium graminearum.</title>
        <authorList>
            <person name="Haack F.S."/>
            <person name="Poehlein A."/>
            <person name="Kroger C."/>
            <person name="Voigt C.A."/>
            <person name="Piepenbring M."/>
            <person name="Bode H.B."/>
            <person name="Daniel R."/>
            <person name="Schafer W."/>
            <person name="Streit W.R."/>
        </authorList>
    </citation>
    <scope>NUCLEOTIDE SEQUENCE [LARGE SCALE GENOMIC DNA]</scope>
    <source>
        <strain evidence="3">T54</strain>
    </source>
</reference>
<dbReference type="EMBL" id="LROM01000109">
    <property type="protein sequence ID" value="OEZ96520.1"/>
    <property type="molecule type" value="Genomic_DNA"/>
</dbReference>
<feature type="compositionally biased region" description="Basic and acidic residues" evidence="1">
    <location>
        <begin position="178"/>
        <end position="192"/>
    </location>
</feature>
<keyword evidence="3" id="KW-1185">Reference proteome</keyword>
<evidence type="ECO:0000313" key="3">
    <source>
        <dbReference type="Proteomes" id="UP000175989"/>
    </source>
</evidence>
<accession>A0A1E7WE42</accession>
<feature type="region of interest" description="Disordered" evidence="1">
    <location>
        <begin position="172"/>
        <end position="213"/>
    </location>
</feature>
<dbReference type="Proteomes" id="UP000175989">
    <property type="component" value="Unassembled WGS sequence"/>
</dbReference>
<evidence type="ECO:0000313" key="2">
    <source>
        <dbReference type="EMBL" id="OEZ96520.1"/>
    </source>
</evidence>
<organism evidence="2 3">
    <name type="scientific">Duganella phyllosphaerae</name>
    <dbReference type="NCBI Taxonomy" id="762836"/>
    <lineage>
        <taxon>Bacteria</taxon>
        <taxon>Pseudomonadati</taxon>
        <taxon>Pseudomonadota</taxon>
        <taxon>Betaproteobacteria</taxon>
        <taxon>Burkholderiales</taxon>
        <taxon>Oxalobacteraceae</taxon>
        <taxon>Telluria group</taxon>
        <taxon>Duganella</taxon>
    </lineage>
</organism>
<gene>
    <name evidence="2" type="ORF">DUPY_39280</name>
</gene>
<comment type="caution">
    <text evidence="2">The sequence shown here is derived from an EMBL/GenBank/DDBJ whole genome shotgun (WGS) entry which is preliminary data.</text>
</comment>